<keyword evidence="1 2" id="KW-0694">RNA-binding</keyword>
<proteinExistence type="predicted"/>
<organism evidence="4 5">
    <name type="scientific">Galliscardovia ingluviei</name>
    <dbReference type="NCBI Taxonomy" id="1769422"/>
    <lineage>
        <taxon>Bacteria</taxon>
        <taxon>Bacillati</taxon>
        <taxon>Actinomycetota</taxon>
        <taxon>Actinomycetes</taxon>
        <taxon>Bifidobacteriales</taxon>
        <taxon>Bifidobacteriaceae</taxon>
        <taxon>Galliscardovia</taxon>
    </lineage>
</organism>
<dbReference type="PANTHER" id="PTHR40065:SF3">
    <property type="entry name" value="RNA-BINDING PROTEIN YHBY"/>
    <property type="match status" value="1"/>
</dbReference>
<comment type="caution">
    <text evidence="4">The sequence shown here is derived from an EMBL/GenBank/DDBJ whole genome shotgun (WGS) entry which is preliminary data.</text>
</comment>
<dbReference type="GO" id="GO:0003723">
    <property type="term" value="F:RNA binding"/>
    <property type="evidence" value="ECO:0007669"/>
    <property type="project" value="UniProtKB-UniRule"/>
</dbReference>
<dbReference type="PANTHER" id="PTHR40065">
    <property type="entry name" value="RNA-BINDING PROTEIN YHBY"/>
    <property type="match status" value="1"/>
</dbReference>
<gene>
    <name evidence="4" type="ORF">GCM10007377_04980</name>
</gene>
<reference evidence="4" key="2">
    <citation type="submission" date="2020-09" db="EMBL/GenBank/DDBJ databases">
        <authorList>
            <person name="Sun Q."/>
            <person name="Sedlacek I."/>
        </authorList>
    </citation>
    <scope>NUCLEOTIDE SEQUENCE</scope>
    <source>
        <strain evidence="4">CCM 8606</strain>
    </source>
</reference>
<dbReference type="AlphaFoldDB" id="A0A8J3AF56"/>
<dbReference type="InterPro" id="IPR035920">
    <property type="entry name" value="YhbY-like_sf"/>
</dbReference>
<dbReference type="RefSeq" id="WP_188354647.1">
    <property type="nucleotide sequence ID" value="NZ_BMDH01000001.1"/>
</dbReference>
<evidence type="ECO:0000256" key="2">
    <source>
        <dbReference type="PROSITE-ProRule" id="PRU00626"/>
    </source>
</evidence>
<dbReference type="InterPro" id="IPR051925">
    <property type="entry name" value="RNA-binding_domain"/>
</dbReference>
<evidence type="ECO:0000313" key="5">
    <source>
        <dbReference type="Proteomes" id="UP000619536"/>
    </source>
</evidence>
<dbReference type="SUPFAM" id="SSF75471">
    <property type="entry name" value="YhbY-like"/>
    <property type="match status" value="1"/>
</dbReference>
<protein>
    <submittedName>
        <fullName evidence="4">RNA-binding protein</fullName>
    </submittedName>
</protein>
<sequence>MTTLSKKQVKQLRTMAHQINPLMIVGRNGITDAAIAQASETLDHHELVKFTVLDGSPMDAKDCAEAFAGQLGAQVVQVIGNRFVLYRRTRLRHIDPIRLVRE</sequence>
<dbReference type="PROSITE" id="PS51295">
    <property type="entry name" value="CRM"/>
    <property type="match status" value="1"/>
</dbReference>
<evidence type="ECO:0000259" key="3">
    <source>
        <dbReference type="PROSITE" id="PS51295"/>
    </source>
</evidence>
<accession>A0A8J3AF56</accession>
<feature type="domain" description="CRM" evidence="3">
    <location>
        <begin position="2"/>
        <end position="98"/>
    </location>
</feature>
<dbReference type="SMART" id="SM01103">
    <property type="entry name" value="CRS1_YhbY"/>
    <property type="match status" value="1"/>
</dbReference>
<reference evidence="4" key="1">
    <citation type="journal article" date="2014" name="Int. J. Syst. Evol. Microbiol.">
        <title>Complete genome sequence of Corynebacterium casei LMG S-19264T (=DSM 44701T), isolated from a smear-ripened cheese.</title>
        <authorList>
            <consortium name="US DOE Joint Genome Institute (JGI-PGF)"/>
            <person name="Walter F."/>
            <person name="Albersmeier A."/>
            <person name="Kalinowski J."/>
            <person name="Ruckert C."/>
        </authorList>
    </citation>
    <scope>NUCLEOTIDE SEQUENCE</scope>
    <source>
        <strain evidence="4">CCM 8606</strain>
    </source>
</reference>
<dbReference type="Proteomes" id="UP000619536">
    <property type="component" value="Unassembled WGS sequence"/>
</dbReference>
<dbReference type="EMBL" id="BMDH01000001">
    <property type="protein sequence ID" value="GGI13242.1"/>
    <property type="molecule type" value="Genomic_DNA"/>
</dbReference>
<name>A0A8J3AF56_9BIFI</name>
<dbReference type="InterPro" id="IPR001890">
    <property type="entry name" value="RNA-binding_CRM"/>
</dbReference>
<evidence type="ECO:0000313" key="4">
    <source>
        <dbReference type="EMBL" id="GGI13242.1"/>
    </source>
</evidence>
<dbReference type="Gene3D" id="3.30.110.60">
    <property type="entry name" value="YhbY-like"/>
    <property type="match status" value="1"/>
</dbReference>
<keyword evidence="5" id="KW-1185">Reference proteome</keyword>
<dbReference type="Pfam" id="PF01985">
    <property type="entry name" value="CRS1_YhbY"/>
    <property type="match status" value="1"/>
</dbReference>
<evidence type="ECO:0000256" key="1">
    <source>
        <dbReference type="ARBA" id="ARBA00022884"/>
    </source>
</evidence>